<dbReference type="Proteomes" id="UP000683925">
    <property type="component" value="Unassembled WGS sequence"/>
</dbReference>
<sequence>MKFDKLHSHNPSPKTLEFTSTTKSTFVPPPLGLEIVTMPNNKIFDLFLKGSISAKQMLQMDNNDIEKSPRTPPRRQQTRHKSIKKNQADQIFNLVERFQQQRKQSIIIPQNPQPKNPPKLVRKETLMQLTSSTKELLQPIAQSRFRAVNRKFTQRSMSGTKEEQLIKRCEKLSGERLKEEEKELLLKKEITDEDAWRMMNVFQKKKWFFDYVHRNLDQQKQNSSQQEIKQQVQPISLFQKLRNTVLKQTEVKRKPEKQCQEYYNHIQNIEDQIKYHVFNRNLPEKIRNQQKQNVKMFRSESEVSKLNIRNKFLEVADKFSINQSNPQILKEFFENGSQTSRPQQKFQKSQFTTRRVQRPQLSRENDISHESQGDSYKSITEFRLNELYHESKQRQKQYKQKYDTPFIDNGDQLQRKVKNLVKLGNLQNTILNVLNTPRRGVSRSESIKKKLFKLNLDSLKTHETETQMNSDLLTTSRAHHYKSISSTLFQRRNSKYPAILQQLQQQYSTAFKSKELDKAIDAVVDVMILQVVRDNILGLLNTYILVAETYLKFTYYSSAIQTYTQLLHLCDICNDVEEVQKSFRLKVLLKLSIIAHNLKMHETAVKILKKLLQYSWHFKDKYLEVVCFDKLGQEAYLQANLEKAQFYHCRAIWGRSEPENSNHYQISTQNIGQYLKKLPKGIQHIDQNLVSKATFLPFTFISQTQNQQNNNNNNSSQYYCGIEVTNYYLKNMNVIKQPHRFLSHVTPEACFQKLFITSQFEFEISTPRQAKQDSHSNDLLRINPQDLFISVLQNSNDREEILYMNKVKQQNKMGGFIPPSSYRIQKKDQPKIDKKLLKQPLIKMINERLTSQPNFTEIIEERYRAARMNHSRVPLKDQVRISHLSPNRDLLNYGECLQATADPDQMFISNVLF</sequence>
<feature type="compositionally biased region" description="Basic residues" evidence="1">
    <location>
        <begin position="72"/>
        <end position="84"/>
    </location>
</feature>
<dbReference type="OMA" id="PFNNEIN"/>
<feature type="compositionally biased region" description="Basic and acidic residues" evidence="1">
    <location>
        <begin position="361"/>
        <end position="372"/>
    </location>
</feature>
<evidence type="ECO:0000256" key="1">
    <source>
        <dbReference type="SAM" id="MobiDB-lite"/>
    </source>
</evidence>
<dbReference type="AlphaFoldDB" id="A0A8S1SH86"/>
<feature type="region of interest" description="Disordered" evidence="1">
    <location>
        <begin position="1"/>
        <end position="23"/>
    </location>
</feature>
<dbReference type="EMBL" id="CAJJDP010000009">
    <property type="protein sequence ID" value="CAD8138757.1"/>
    <property type="molecule type" value="Genomic_DNA"/>
</dbReference>
<comment type="caution">
    <text evidence="2">The sequence shown here is derived from an EMBL/GenBank/DDBJ whole genome shotgun (WGS) entry which is preliminary data.</text>
</comment>
<protein>
    <submittedName>
        <fullName evidence="2">Uncharacterized protein</fullName>
    </submittedName>
</protein>
<feature type="compositionally biased region" description="Polar residues" evidence="1">
    <location>
        <begin position="335"/>
        <end position="360"/>
    </location>
</feature>
<accession>A0A8S1SH86</accession>
<evidence type="ECO:0000313" key="2">
    <source>
        <dbReference type="EMBL" id="CAD8138757.1"/>
    </source>
</evidence>
<feature type="region of interest" description="Disordered" evidence="1">
    <location>
        <begin position="334"/>
        <end position="374"/>
    </location>
</feature>
<organism evidence="2 3">
    <name type="scientific">Paramecium octaurelia</name>
    <dbReference type="NCBI Taxonomy" id="43137"/>
    <lineage>
        <taxon>Eukaryota</taxon>
        <taxon>Sar</taxon>
        <taxon>Alveolata</taxon>
        <taxon>Ciliophora</taxon>
        <taxon>Intramacronucleata</taxon>
        <taxon>Oligohymenophorea</taxon>
        <taxon>Peniculida</taxon>
        <taxon>Parameciidae</taxon>
        <taxon>Paramecium</taxon>
    </lineage>
</organism>
<reference evidence="2" key="1">
    <citation type="submission" date="2021-01" db="EMBL/GenBank/DDBJ databases">
        <authorList>
            <consortium name="Genoscope - CEA"/>
            <person name="William W."/>
        </authorList>
    </citation>
    <scope>NUCLEOTIDE SEQUENCE</scope>
</reference>
<feature type="region of interest" description="Disordered" evidence="1">
    <location>
        <begin position="61"/>
        <end position="84"/>
    </location>
</feature>
<proteinExistence type="predicted"/>
<feature type="compositionally biased region" description="Polar residues" evidence="1">
    <location>
        <begin position="9"/>
        <end position="23"/>
    </location>
</feature>
<gene>
    <name evidence="2" type="ORF">POCTA_138.1.T0100053</name>
</gene>
<evidence type="ECO:0000313" key="3">
    <source>
        <dbReference type="Proteomes" id="UP000683925"/>
    </source>
</evidence>
<name>A0A8S1SH86_PAROT</name>
<keyword evidence="3" id="KW-1185">Reference proteome</keyword>